<feature type="binding site" evidence="22">
    <location>
        <begin position="96"/>
        <end position="97"/>
    </location>
    <ligand>
        <name>ATP</name>
        <dbReference type="ChEBI" id="CHEBI:30616"/>
    </ligand>
</feature>
<protein>
    <recommendedName>
        <fullName evidence="4 24">Diacylglycerol kinase</fullName>
        <ecNumber evidence="3 24">2.7.1.107</ecNumber>
    </recommendedName>
</protein>
<feature type="binding site" evidence="22">
    <location>
        <position position="30"/>
    </location>
    <ligand>
        <name>ATP</name>
        <dbReference type="ChEBI" id="CHEBI:30616"/>
    </ligand>
</feature>
<comment type="subcellular location">
    <subcellularLocation>
        <location evidence="1 24">Cell inner membrane</location>
        <topology evidence="1 24">Multi-pass membrane protein</topology>
    </subcellularLocation>
</comment>
<evidence type="ECO:0000256" key="19">
    <source>
        <dbReference type="ARBA" id="ARBA00023264"/>
    </source>
</evidence>
<evidence type="ECO:0000256" key="21">
    <source>
        <dbReference type="PIRSR" id="PIRSR600829-2"/>
    </source>
</evidence>
<sequence length="121" mass="13548">MKIQKYTGLKRVYFALLNSFRGFVWLINNESAFKQEFIISAMLTLFSFYLSIDALVQLLLVSVLGFVLVIEIVNTAIEVAIDRIGLEHHPLSGLAKDLGSLAVLFSLFVALAAWSVVLWNI</sequence>
<comment type="catalytic activity">
    <reaction evidence="24">
        <text>a 1,2-diacyl-sn-glycerol + ATP = a 1,2-diacyl-sn-glycero-3-phosphate + ADP + H(+)</text>
        <dbReference type="Rhea" id="RHEA:10272"/>
        <dbReference type="ChEBI" id="CHEBI:15378"/>
        <dbReference type="ChEBI" id="CHEBI:17815"/>
        <dbReference type="ChEBI" id="CHEBI:30616"/>
        <dbReference type="ChEBI" id="CHEBI:58608"/>
        <dbReference type="ChEBI" id="CHEBI:456216"/>
        <dbReference type="EC" id="2.7.1.107"/>
    </reaction>
</comment>
<keyword evidence="19 24" id="KW-1208">Phospholipid metabolism</keyword>
<evidence type="ECO:0000256" key="17">
    <source>
        <dbReference type="ARBA" id="ARBA00023136"/>
    </source>
</evidence>
<evidence type="ECO:0000256" key="5">
    <source>
        <dbReference type="ARBA" id="ARBA00022475"/>
    </source>
</evidence>
<evidence type="ECO:0000256" key="4">
    <source>
        <dbReference type="ARBA" id="ARBA00017575"/>
    </source>
</evidence>
<dbReference type="GO" id="GO:0004143">
    <property type="term" value="F:ATP-dependent diacylglycerol kinase activity"/>
    <property type="evidence" value="ECO:0007669"/>
    <property type="project" value="UniProtKB-EC"/>
</dbReference>
<feature type="binding site" evidence="21">
    <location>
        <begin position="114"/>
        <end position="119"/>
    </location>
    <ligand>
        <name>substrate</name>
    </ligand>
</feature>
<keyword evidence="16 24" id="KW-0443">Lipid metabolism</keyword>
<dbReference type="HOGENOM" id="CLU_112343_3_0_6"/>
<evidence type="ECO:0000256" key="7">
    <source>
        <dbReference type="ARBA" id="ARBA00022519"/>
    </source>
</evidence>
<evidence type="ECO:0000313" key="26">
    <source>
        <dbReference type="Proteomes" id="UP000000547"/>
    </source>
</evidence>
<dbReference type="CDD" id="cd14264">
    <property type="entry name" value="DAGK_IM"/>
    <property type="match status" value="1"/>
</dbReference>
<feature type="binding site" evidence="22">
    <location>
        <position position="78"/>
    </location>
    <ligand>
        <name>ATP</name>
        <dbReference type="ChEBI" id="CHEBI:30616"/>
    </ligand>
</feature>
<evidence type="ECO:0000313" key="25">
    <source>
        <dbReference type="EMBL" id="AAZ26460.1"/>
    </source>
</evidence>
<gene>
    <name evidence="25" type="primary">dgkA</name>
    <name evidence="25" type="ordered locus">CPS_2715</name>
</gene>
<evidence type="ECO:0000256" key="18">
    <source>
        <dbReference type="ARBA" id="ARBA00023209"/>
    </source>
</evidence>
<dbReference type="AlphaFoldDB" id="Q480U2"/>
<feature type="binding site" evidence="21">
    <location>
        <position position="71"/>
    </location>
    <ligand>
        <name>substrate</name>
    </ligand>
</feature>
<dbReference type="STRING" id="167879.CPS_2715"/>
<comment type="similarity">
    <text evidence="2 24">Belongs to the bacterial diacylglycerol kinase family.</text>
</comment>
<evidence type="ECO:0000256" key="2">
    <source>
        <dbReference type="ARBA" id="ARBA00005967"/>
    </source>
</evidence>
<keyword evidence="14 23" id="KW-0460">Magnesium</keyword>
<dbReference type="GO" id="GO:0006654">
    <property type="term" value="P:phosphatidic acid biosynthetic process"/>
    <property type="evidence" value="ECO:0007669"/>
    <property type="project" value="InterPro"/>
</dbReference>
<feature type="binding site" evidence="21">
    <location>
        <position position="11"/>
    </location>
    <ligand>
        <name>substrate</name>
    </ligand>
</feature>
<feature type="binding site" evidence="23">
    <location>
        <position position="78"/>
    </location>
    <ligand>
        <name>a divalent metal cation</name>
        <dbReference type="ChEBI" id="CHEBI:60240"/>
    </ligand>
</feature>
<evidence type="ECO:0000256" key="6">
    <source>
        <dbReference type="ARBA" id="ARBA00022516"/>
    </source>
</evidence>
<dbReference type="InterPro" id="IPR000829">
    <property type="entry name" value="DAGK"/>
</dbReference>
<comment type="function">
    <text evidence="24">Catalyzes the ATP-dependent phosphorylation of sn-l,2-diacylglycerol (DAG) to phosphatidic acid. Involved in the recycling of diacylglycerol produced as a by-product during membrane-derived oligosaccharide (MDO) biosynthesis.</text>
</comment>
<evidence type="ECO:0000256" key="1">
    <source>
        <dbReference type="ARBA" id="ARBA00004429"/>
    </source>
</evidence>
<name>Q480U2_COLP3</name>
<feature type="transmembrane region" description="Helical" evidence="24">
    <location>
        <begin position="98"/>
        <end position="119"/>
    </location>
</feature>
<keyword evidence="12 24" id="KW-0418">Kinase</keyword>
<reference evidence="25" key="1">
    <citation type="journal article" date="2005" name="Proc. Natl. Acad. Sci. U.S.A.">
        <title>The psychrophilic lifestyle as revealed by the genome sequence of Colwellia psychrerythraea 34H through genomic and proteomic analyses.</title>
        <authorList>
            <person name="Methe B.A."/>
            <person name="Nelson K.E."/>
            <person name="Deming J.W."/>
            <person name="Momen B."/>
            <person name="Melamud E."/>
            <person name="Zhang X."/>
            <person name="Moult J."/>
            <person name="Madupu R."/>
            <person name="Nelson W.C."/>
            <person name="Dodson R.J."/>
            <person name="Brinkac L.M."/>
            <person name="Daugherty S.C."/>
            <person name="Durkin A.S."/>
            <person name="DeBoy R.T."/>
            <person name="Kolonay J.F."/>
            <person name="Sullivan S.A."/>
            <person name="Zhou L."/>
            <person name="Davidsen T.M."/>
            <person name="Wu M."/>
            <person name="Huston A.L."/>
            <person name="Lewis M."/>
            <person name="Weaver B."/>
            <person name="Weidman J.F."/>
            <person name="Khouri H."/>
            <person name="Utterback T.R."/>
            <person name="Feldblyum T.V."/>
            <person name="Fraser C.M."/>
        </authorList>
    </citation>
    <scope>NUCLEOTIDE SEQUENCE [LARGE SCALE GENOMIC DNA]</scope>
    <source>
        <strain evidence="25">34H</strain>
    </source>
</reference>
<dbReference type="PANTHER" id="PTHR34299">
    <property type="entry name" value="DIACYLGLYCEROL KINASE"/>
    <property type="match status" value="1"/>
</dbReference>
<comment type="caution">
    <text evidence="24">Lacks conserved residue(s) required for the propagation of feature annotation.</text>
</comment>
<keyword evidence="6" id="KW-0444">Lipid biosynthesis</keyword>
<evidence type="ECO:0000256" key="16">
    <source>
        <dbReference type="ARBA" id="ARBA00023098"/>
    </source>
</evidence>
<evidence type="ECO:0000256" key="22">
    <source>
        <dbReference type="PIRSR" id="PIRSR600829-3"/>
    </source>
</evidence>
<proteinExistence type="inferred from homology"/>
<feature type="binding site" evidence="21">
    <location>
        <begin position="32"/>
        <end position="36"/>
    </location>
    <ligand>
        <name>substrate</name>
    </ligand>
</feature>
<dbReference type="Pfam" id="PF01219">
    <property type="entry name" value="DAGK_prokar"/>
    <property type="match status" value="1"/>
</dbReference>
<organism evidence="25 26">
    <name type="scientific">Colwellia psychrerythraea (strain 34H / ATCC BAA-681)</name>
    <name type="common">Vibrio psychroerythus</name>
    <dbReference type="NCBI Taxonomy" id="167879"/>
    <lineage>
        <taxon>Bacteria</taxon>
        <taxon>Pseudomonadati</taxon>
        <taxon>Pseudomonadota</taxon>
        <taxon>Gammaproteobacteria</taxon>
        <taxon>Alteromonadales</taxon>
        <taxon>Colwelliaceae</taxon>
        <taxon>Colwellia</taxon>
    </lineage>
</organism>
<evidence type="ECO:0000256" key="8">
    <source>
        <dbReference type="ARBA" id="ARBA00022679"/>
    </source>
</evidence>
<feature type="active site" description="Proton acceptor" evidence="20">
    <location>
        <position position="71"/>
    </location>
</feature>
<evidence type="ECO:0000256" key="9">
    <source>
        <dbReference type="ARBA" id="ARBA00022692"/>
    </source>
</evidence>
<evidence type="ECO:0000256" key="23">
    <source>
        <dbReference type="PIRSR" id="PIRSR600829-4"/>
    </source>
</evidence>
<dbReference type="InterPro" id="IPR036945">
    <property type="entry name" value="DAGK_sf"/>
</dbReference>
<dbReference type="GO" id="GO:0005524">
    <property type="term" value="F:ATP binding"/>
    <property type="evidence" value="ECO:0007669"/>
    <property type="project" value="UniProtKB-KW"/>
</dbReference>
<dbReference type="GO" id="GO:0005886">
    <property type="term" value="C:plasma membrane"/>
    <property type="evidence" value="ECO:0007669"/>
    <property type="project" value="UniProtKB-SubCell"/>
</dbReference>
<feature type="transmembrane region" description="Helical" evidence="24">
    <location>
        <begin position="48"/>
        <end position="77"/>
    </location>
</feature>
<evidence type="ECO:0000256" key="12">
    <source>
        <dbReference type="ARBA" id="ARBA00022777"/>
    </source>
</evidence>
<keyword evidence="5" id="KW-1003">Cell membrane</keyword>
<evidence type="ECO:0000256" key="14">
    <source>
        <dbReference type="ARBA" id="ARBA00022842"/>
    </source>
</evidence>
<feature type="binding site" evidence="21">
    <location>
        <position position="100"/>
    </location>
    <ligand>
        <name>substrate</name>
    </ligand>
</feature>
<evidence type="ECO:0000256" key="24">
    <source>
        <dbReference type="RuleBase" id="RU363065"/>
    </source>
</evidence>
<keyword evidence="8 24" id="KW-0808">Transferase</keyword>
<keyword evidence="17 24" id="KW-0472">Membrane</keyword>
<keyword evidence="18" id="KW-0594">Phospholipid biosynthesis</keyword>
<dbReference type="EC" id="2.7.1.107" evidence="3 24"/>
<keyword evidence="13 22" id="KW-0067">ATP-binding</keyword>
<evidence type="ECO:0000256" key="11">
    <source>
        <dbReference type="ARBA" id="ARBA00022741"/>
    </source>
</evidence>
<evidence type="ECO:0000256" key="10">
    <source>
        <dbReference type="ARBA" id="ARBA00022723"/>
    </source>
</evidence>
<keyword evidence="9 24" id="KW-0812">Transmembrane</keyword>
<accession>Q480U2</accession>
<keyword evidence="15 24" id="KW-1133">Transmembrane helix</keyword>
<evidence type="ECO:0000256" key="15">
    <source>
        <dbReference type="ARBA" id="ARBA00022989"/>
    </source>
</evidence>
<keyword evidence="11 22" id="KW-0547">Nucleotide-binding</keyword>
<dbReference type="Gene3D" id="1.10.287.3610">
    <property type="match status" value="1"/>
</dbReference>
<comment type="cofactor">
    <cofactor evidence="23">
        <name>Mg(2+)</name>
        <dbReference type="ChEBI" id="CHEBI:18420"/>
    </cofactor>
    <text evidence="23">Mn(2+), Zn(2+), Cd(2+) and Co(2+) support activity to lesser extents.</text>
</comment>
<dbReference type="PANTHER" id="PTHR34299:SF1">
    <property type="entry name" value="DIACYLGLYCEROL KINASE"/>
    <property type="match status" value="1"/>
</dbReference>
<evidence type="ECO:0000256" key="13">
    <source>
        <dbReference type="ARBA" id="ARBA00022840"/>
    </source>
</evidence>
<evidence type="ECO:0000256" key="20">
    <source>
        <dbReference type="PIRSR" id="PIRSR600829-1"/>
    </source>
</evidence>
<feature type="binding site" evidence="22">
    <location>
        <begin position="87"/>
        <end position="89"/>
    </location>
    <ligand>
        <name>ATP</name>
        <dbReference type="ChEBI" id="CHEBI:30616"/>
    </ligand>
</feature>
<feature type="binding site" evidence="23">
    <location>
        <position position="30"/>
    </location>
    <ligand>
        <name>a divalent metal cation</name>
        <dbReference type="ChEBI" id="CHEBI:60240"/>
    </ligand>
</feature>
<dbReference type="KEGG" id="cps:CPS_2715"/>
<feature type="binding site" evidence="22">
    <location>
        <position position="11"/>
    </location>
    <ligand>
        <name>ATP</name>
        <dbReference type="ChEBI" id="CHEBI:30616"/>
    </ligand>
</feature>
<dbReference type="Proteomes" id="UP000000547">
    <property type="component" value="Chromosome"/>
</dbReference>
<keyword evidence="10 23" id="KW-0479">Metal-binding</keyword>
<dbReference type="EMBL" id="CP000083">
    <property type="protein sequence ID" value="AAZ26460.1"/>
    <property type="molecule type" value="Genomic_DNA"/>
</dbReference>
<dbReference type="InterPro" id="IPR033718">
    <property type="entry name" value="DAGK_prok"/>
</dbReference>
<dbReference type="GO" id="GO:0046872">
    <property type="term" value="F:metal ion binding"/>
    <property type="evidence" value="ECO:0007669"/>
    <property type="project" value="UniProtKB-KW"/>
</dbReference>
<evidence type="ECO:0000256" key="3">
    <source>
        <dbReference type="ARBA" id="ARBA00012133"/>
    </source>
</evidence>
<keyword evidence="7 24" id="KW-0997">Cell inner membrane</keyword>
<dbReference type="RefSeq" id="WP_011043521.1">
    <property type="nucleotide sequence ID" value="NC_003910.7"/>
</dbReference>